<feature type="compositionally biased region" description="Basic and acidic residues" evidence="1">
    <location>
        <begin position="1"/>
        <end position="16"/>
    </location>
</feature>
<dbReference type="AlphaFoldDB" id="A0A0D0B4L4"/>
<organism evidence="2 3">
    <name type="scientific">Suillus luteus UH-Slu-Lm8-n1</name>
    <dbReference type="NCBI Taxonomy" id="930992"/>
    <lineage>
        <taxon>Eukaryota</taxon>
        <taxon>Fungi</taxon>
        <taxon>Dikarya</taxon>
        <taxon>Basidiomycota</taxon>
        <taxon>Agaricomycotina</taxon>
        <taxon>Agaricomycetes</taxon>
        <taxon>Agaricomycetidae</taxon>
        <taxon>Boletales</taxon>
        <taxon>Suillineae</taxon>
        <taxon>Suillaceae</taxon>
        <taxon>Suillus</taxon>
    </lineage>
</organism>
<dbReference type="Proteomes" id="UP000054485">
    <property type="component" value="Unassembled WGS sequence"/>
</dbReference>
<reference evidence="3" key="2">
    <citation type="submission" date="2015-01" db="EMBL/GenBank/DDBJ databases">
        <title>Evolutionary Origins and Diversification of the Mycorrhizal Mutualists.</title>
        <authorList>
            <consortium name="DOE Joint Genome Institute"/>
            <consortium name="Mycorrhizal Genomics Consortium"/>
            <person name="Kohler A."/>
            <person name="Kuo A."/>
            <person name="Nagy L.G."/>
            <person name="Floudas D."/>
            <person name="Copeland A."/>
            <person name="Barry K.W."/>
            <person name="Cichocki N."/>
            <person name="Veneault-Fourrey C."/>
            <person name="LaButti K."/>
            <person name="Lindquist E.A."/>
            <person name="Lipzen A."/>
            <person name="Lundell T."/>
            <person name="Morin E."/>
            <person name="Murat C."/>
            <person name="Riley R."/>
            <person name="Ohm R."/>
            <person name="Sun H."/>
            <person name="Tunlid A."/>
            <person name="Henrissat B."/>
            <person name="Grigoriev I.V."/>
            <person name="Hibbett D.S."/>
            <person name="Martin F."/>
        </authorList>
    </citation>
    <scope>NUCLEOTIDE SEQUENCE [LARGE SCALE GENOMIC DNA]</scope>
    <source>
        <strain evidence="3">UH-Slu-Lm8-n1</strain>
    </source>
</reference>
<evidence type="ECO:0000313" key="2">
    <source>
        <dbReference type="EMBL" id="KIK41412.1"/>
    </source>
</evidence>
<dbReference type="HOGENOM" id="CLU_2544108_0_0_1"/>
<evidence type="ECO:0000313" key="3">
    <source>
        <dbReference type="Proteomes" id="UP000054485"/>
    </source>
</evidence>
<feature type="region of interest" description="Disordered" evidence="1">
    <location>
        <begin position="1"/>
        <end position="21"/>
    </location>
</feature>
<accession>A0A0D0B4L4</accession>
<evidence type="ECO:0000256" key="1">
    <source>
        <dbReference type="SAM" id="MobiDB-lite"/>
    </source>
</evidence>
<keyword evidence="3" id="KW-1185">Reference proteome</keyword>
<reference evidence="2 3" key="1">
    <citation type="submission" date="2014-04" db="EMBL/GenBank/DDBJ databases">
        <authorList>
            <consortium name="DOE Joint Genome Institute"/>
            <person name="Kuo A."/>
            <person name="Ruytinx J."/>
            <person name="Rineau F."/>
            <person name="Colpaert J."/>
            <person name="Kohler A."/>
            <person name="Nagy L.G."/>
            <person name="Floudas D."/>
            <person name="Copeland A."/>
            <person name="Barry K.W."/>
            <person name="Cichocki N."/>
            <person name="Veneault-Fourrey C."/>
            <person name="LaButti K."/>
            <person name="Lindquist E.A."/>
            <person name="Lipzen A."/>
            <person name="Lundell T."/>
            <person name="Morin E."/>
            <person name="Murat C."/>
            <person name="Sun H."/>
            <person name="Tunlid A."/>
            <person name="Henrissat B."/>
            <person name="Grigoriev I.V."/>
            <person name="Hibbett D.S."/>
            <person name="Martin F."/>
            <person name="Nordberg H.P."/>
            <person name="Cantor M.N."/>
            <person name="Hua S.X."/>
        </authorList>
    </citation>
    <scope>NUCLEOTIDE SEQUENCE [LARGE SCALE GENOMIC DNA]</scope>
    <source>
        <strain evidence="2 3">UH-Slu-Lm8-n1</strain>
    </source>
</reference>
<name>A0A0D0B4L4_9AGAM</name>
<proteinExistence type="predicted"/>
<gene>
    <name evidence="2" type="ORF">CY34DRAFT_806072</name>
</gene>
<dbReference type="EMBL" id="KN835269">
    <property type="protein sequence ID" value="KIK41412.1"/>
    <property type="molecule type" value="Genomic_DNA"/>
</dbReference>
<sequence length="83" mass="9227">MKGRERWGGEHGEKRSAAKSTTGEICVRHVTVPGSIENGLVLQPTNRESQISQTRSKFLTGMWESWASAWLWTRSGLSVNVLA</sequence>
<dbReference type="InParanoid" id="A0A0D0B4L4"/>
<protein>
    <submittedName>
        <fullName evidence="2">Unplaced genomic scaffold CY34scaffold_138, whole genome shotgun sequence</fullName>
    </submittedName>
</protein>